<dbReference type="EMBL" id="KV427625">
    <property type="protein sequence ID" value="KZT06246.1"/>
    <property type="molecule type" value="Genomic_DNA"/>
</dbReference>
<dbReference type="OrthoDB" id="2336871at2759"/>
<dbReference type="PANTHER" id="PTHR34587">
    <property type="entry name" value="VWFA DOMAIN-CONTAINING PROTEIN"/>
    <property type="match status" value="1"/>
</dbReference>
<dbReference type="STRING" id="1314785.A0A165E4X4"/>
<evidence type="ECO:0000256" key="1">
    <source>
        <dbReference type="SAM" id="SignalP"/>
    </source>
</evidence>
<dbReference type="Proteomes" id="UP000076871">
    <property type="component" value="Unassembled WGS sequence"/>
</dbReference>
<feature type="chain" id="PRO_5007856983" description="Carbohydrate-binding module family 19 domain-containing protein" evidence="1">
    <location>
        <begin position="20"/>
        <end position="375"/>
    </location>
</feature>
<keyword evidence="3" id="KW-1185">Reference proteome</keyword>
<evidence type="ECO:0000313" key="2">
    <source>
        <dbReference type="EMBL" id="KZT06246.1"/>
    </source>
</evidence>
<proteinExistence type="predicted"/>
<name>A0A165E4X4_9APHY</name>
<gene>
    <name evidence="2" type="ORF">LAESUDRAFT_812852</name>
</gene>
<accession>A0A165E4X4</accession>
<sequence length="375" mass="38019">MKFSAIAVASVLFTSVAHALPWYVPRDSSFLLANGEEAIAQNAQFATLTVNSSCTSGTDACVNSEFAQCVNGAYLLTSCGSGLICAALPLVNSAGTSITCTTEADLEGRIAATGATSASNSTSSSIAASSSVAVTTVSATASATASAAAASSTSESSDAQSSLTLLDSLVNTGFNDDGTNEFSPEAGEIASATSTNNFINFCATVSVPLTNGTQVKNGSCNAAPMGMIASTSNMPSAKFVSPANLDTIAANSTFNVTLAIERLQTGHFVNPDTNFFAAPQTVNTTTGDILGHSHVVIEQLTALNQTTPTDPGTFAFFKGLNSVAVNGQLTVEVTGGLPAGVYRMASINAAANHQPVLVAVAQHGSLDDMVYFTVQ</sequence>
<feature type="signal peptide" evidence="1">
    <location>
        <begin position="1"/>
        <end position="19"/>
    </location>
</feature>
<dbReference type="RefSeq" id="XP_040763986.1">
    <property type="nucleotide sequence ID" value="XM_040914438.1"/>
</dbReference>
<dbReference type="InterPro" id="IPR053216">
    <property type="entry name" value="Appressorial_penetr-assoc"/>
</dbReference>
<dbReference type="AlphaFoldDB" id="A0A165E4X4"/>
<reference evidence="2 3" key="1">
    <citation type="journal article" date="2016" name="Mol. Biol. Evol.">
        <title>Comparative Genomics of Early-Diverging Mushroom-Forming Fungi Provides Insights into the Origins of Lignocellulose Decay Capabilities.</title>
        <authorList>
            <person name="Nagy L.G."/>
            <person name="Riley R."/>
            <person name="Tritt A."/>
            <person name="Adam C."/>
            <person name="Daum C."/>
            <person name="Floudas D."/>
            <person name="Sun H."/>
            <person name="Yadav J.S."/>
            <person name="Pangilinan J."/>
            <person name="Larsson K.H."/>
            <person name="Matsuura K."/>
            <person name="Barry K."/>
            <person name="Labutti K."/>
            <person name="Kuo R."/>
            <person name="Ohm R.A."/>
            <person name="Bhattacharya S.S."/>
            <person name="Shirouzu T."/>
            <person name="Yoshinaga Y."/>
            <person name="Martin F.M."/>
            <person name="Grigoriev I.V."/>
            <person name="Hibbett D.S."/>
        </authorList>
    </citation>
    <scope>NUCLEOTIDE SEQUENCE [LARGE SCALE GENOMIC DNA]</scope>
    <source>
        <strain evidence="2 3">93-53</strain>
    </source>
</reference>
<dbReference type="PANTHER" id="PTHR34587:SF2">
    <property type="entry name" value="G-PROTEIN COUPLED RECEPTORS FAMILY 1 PROFILE DOMAIN-CONTAINING PROTEIN"/>
    <property type="match status" value="1"/>
</dbReference>
<dbReference type="InParanoid" id="A0A165E4X4"/>
<evidence type="ECO:0000313" key="3">
    <source>
        <dbReference type="Proteomes" id="UP000076871"/>
    </source>
</evidence>
<dbReference type="GeneID" id="63831465"/>
<organism evidence="2 3">
    <name type="scientific">Laetiporus sulphureus 93-53</name>
    <dbReference type="NCBI Taxonomy" id="1314785"/>
    <lineage>
        <taxon>Eukaryota</taxon>
        <taxon>Fungi</taxon>
        <taxon>Dikarya</taxon>
        <taxon>Basidiomycota</taxon>
        <taxon>Agaricomycotina</taxon>
        <taxon>Agaricomycetes</taxon>
        <taxon>Polyporales</taxon>
        <taxon>Laetiporus</taxon>
    </lineage>
</organism>
<keyword evidence="1" id="KW-0732">Signal</keyword>
<evidence type="ECO:0008006" key="4">
    <source>
        <dbReference type="Google" id="ProtNLM"/>
    </source>
</evidence>
<protein>
    <recommendedName>
        <fullName evidence="4">Carbohydrate-binding module family 19 domain-containing protein</fullName>
    </recommendedName>
</protein>